<sequence>MKKIMRFTWPLAFGGLLVSQISFAGYPNKNRLADECHFEELKLMRLIESNPHNKCSGDVAVAAAYLGAAENQIRHEHFDEGLVSLHYSETELKEIAYTRTYCTHFSSLIKPAIARVIKISSELDVLERMKLRSQLK</sequence>
<feature type="chain" id="PRO_5046913891" evidence="1">
    <location>
        <begin position="25"/>
        <end position="136"/>
    </location>
</feature>
<dbReference type="Proteomes" id="UP001615550">
    <property type="component" value="Unassembled WGS sequence"/>
</dbReference>
<evidence type="ECO:0000313" key="3">
    <source>
        <dbReference type="Proteomes" id="UP001615550"/>
    </source>
</evidence>
<protein>
    <submittedName>
        <fullName evidence="2">Uncharacterized protein</fullName>
    </submittedName>
</protein>
<accession>A0ABW8DEX1</accession>
<organism evidence="2 3">
    <name type="scientific">Legionella lytica</name>
    <dbReference type="NCBI Taxonomy" id="96232"/>
    <lineage>
        <taxon>Bacteria</taxon>
        <taxon>Pseudomonadati</taxon>
        <taxon>Pseudomonadota</taxon>
        <taxon>Gammaproteobacteria</taxon>
        <taxon>Legionellales</taxon>
        <taxon>Legionellaceae</taxon>
        <taxon>Legionella</taxon>
    </lineage>
</organism>
<feature type="signal peptide" evidence="1">
    <location>
        <begin position="1"/>
        <end position="24"/>
    </location>
</feature>
<reference evidence="2 3" key="1">
    <citation type="submission" date="2024-08" db="EMBL/GenBank/DDBJ databases">
        <title>Draft Genome Sequence of Legionella lytica strain DSB2004, Isolated From a Fire Sprinkler System.</title>
        <authorList>
            <person name="Everhart A.D."/>
            <person name="Kidane D.T."/>
            <person name="Farone A.L."/>
            <person name="Farone M.B."/>
        </authorList>
    </citation>
    <scope>NUCLEOTIDE SEQUENCE [LARGE SCALE GENOMIC DNA]</scope>
    <source>
        <strain evidence="2 3">DSB2004</strain>
    </source>
</reference>
<dbReference type="EMBL" id="JBGORX010000013">
    <property type="protein sequence ID" value="MFJ1270104.1"/>
    <property type="molecule type" value="Genomic_DNA"/>
</dbReference>
<evidence type="ECO:0000313" key="2">
    <source>
        <dbReference type="EMBL" id="MFJ1270104.1"/>
    </source>
</evidence>
<comment type="caution">
    <text evidence="2">The sequence shown here is derived from an EMBL/GenBank/DDBJ whole genome shotgun (WGS) entry which is preliminary data.</text>
</comment>
<proteinExistence type="predicted"/>
<evidence type="ECO:0000256" key="1">
    <source>
        <dbReference type="SAM" id="SignalP"/>
    </source>
</evidence>
<keyword evidence="3" id="KW-1185">Reference proteome</keyword>
<gene>
    <name evidence="2" type="ORF">ACD661_16220</name>
</gene>
<dbReference type="RefSeq" id="WP_400188891.1">
    <property type="nucleotide sequence ID" value="NZ_JBGORX010000013.1"/>
</dbReference>
<name>A0ABW8DEX1_9GAMM</name>
<keyword evidence="1" id="KW-0732">Signal</keyword>